<gene>
    <name evidence="3" type="ORF">DSM02_887</name>
</gene>
<dbReference type="InterPro" id="IPR000326">
    <property type="entry name" value="PAP2/HPO"/>
</dbReference>
<feature type="transmembrane region" description="Helical" evidence="1">
    <location>
        <begin position="176"/>
        <end position="195"/>
    </location>
</feature>
<keyword evidence="1" id="KW-0472">Membrane</keyword>
<dbReference type="AlphaFoldDB" id="A0A4Q0PFI1"/>
<feature type="transmembrane region" description="Helical" evidence="1">
    <location>
        <begin position="87"/>
        <end position="107"/>
    </location>
</feature>
<feature type="domain" description="Phosphatidic acid phosphatase type 2/haloperoxidase" evidence="2">
    <location>
        <begin position="85"/>
        <end position="195"/>
    </location>
</feature>
<dbReference type="InterPro" id="IPR036938">
    <property type="entry name" value="PAP2/HPO_sf"/>
</dbReference>
<sequence length="216" mass="24667">MAINPLNRKNIKISIGIGIFLSILAFFFIPNLDINTLKVIYLNRDQSLDETFRIITNLAYPIVFSIPVFVLIKGLIKKEIITIQNMLYVIISIFVAVVIVTLFKYGFNRTRPFIIYDYLEKTKESLSPSFPSGHTTLTFAMVAALVNVYKKWFLKLILFIWAILVGYSRLHLGLHYPSDVLGGIIIGVSSALLCYKMRQNLINKKKLLLSSDFKPL</sequence>
<dbReference type="CDD" id="cd01610">
    <property type="entry name" value="PAP2_like"/>
    <property type="match status" value="1"/>
</dbReference>
<name>A0A4Q0PFI1_9FLAO</name>
<dbReference type="OrthoDB" id="9773582at2"/>
<proteinExistence type="predicted"/>
<comment type="caution">
    <text evidence="3">The sequence shown here is derived from an EMBL/GenBank/DDBJ whole genome shotgun (WGS) entry which is preliminary data.</text>
</comment>
<dbReference type="RefSeq" id="WP_073100020.1">
    <property type="nucleotide sequence ID" value="NZ_JBHUOO010000023.1"/>
</dbReference>
<evidence type="ECO:0000256" key="1">
    <source>
        <dbReference type="SAM" id="Phobius"/>
    </source>
</evidence>
<feature type="transmembrane region" description="Helical" evidence="1">
    <location>
        <begin position="153"/>
        <end position="170"/>
    </location>
</feature>
<feature type="transmembrane region" description="Helical" evidence="1">
    <location>
        <begin position="52"/>
        <end position="75"/>
    </location>
</feature>
<feature type="transmembrane region" description="Helical" evidence="1">
    <location>
        <begin position="127"/>
        <end position="146"/>
    </location>
</feature>
<evidence type="ECO:0000259" key="2">
    <source>
        <dbReference type="SMART" id="SM00014"/>
    </source>
</evidence>
<dbReference type="Gene3D" id="1.20.144.10">
    <property type="entry name" value="Phosphatidic acid phosphatase type 2/haloperoxidase"/>
    <property type="match status" value="1"/>
</dbReference>
<dbReference type="SUPFAM" id="SSF48317">
    <property type="entry name" value="Acid phosphatase/Vanadium-dependent haloperoxidase"/>
    <property type="match status" value="1"/>
</dbReference>
<dbReference type="PANTHER" id="PTHR14969">
    <property type="entry name" value="SPHINGOSINE-1-PHOSPHATE PHOSPHOHYDROLASE"/>
    <property type="match status" value="1"/>
</dbReference>
<evidence type="ECO:0000313" key="3">
    <source>
        <dbReference type="EMBL" id="RXG25720.1"/>
    </source>
</evidence>
<keyword evidence="4" id="KW-1185">Reference proteome</keyword>
<keyword evidence="1" id="KW-0812">Transmembrane</keyword>
<dbReference type="Proteomes" id="UP000289859">
    <property type="component" value="Unassembled WGS sequence"/>
</dbReference>
<protein>
    <submittedName>
        <fullName evidence="3">Membrane-associated phospholipid phosphatase</fullName>
    </submittedName>
</protein>
<dbReference type="SMART" id="SM00014">
    <property type="entry name" value="acidPPc"/>
    <property type="match status" value="1"/>
</dbReference>
<accession>A0A4Q0PFI1</accession>
<dbReference type="Pfam" id="PF01569">
    <property type="entry name" value="PAP2"/>
    <property type="match status" value="1"/>
</dbReference>
<dbReference type="PANTHER" id="PTHR14969:SF13">
    <property type="entry name" value="AT30094P"/>
    <property type="match status" value="1"/>
</dbReference>
<keyword evidence="1" id="KW-1133">Transmembrane helix</keyword>
<evidence type="ECO:0000313" key="4">
    <source>
        <dbReference type="Proteomes" id="UP000289859"/>
    </source>
</evidence>
<organism evidence="3 4">
    <name type="scientific">Leeuwenhoekiella polynyae</name>
    <dbReference type="NCBI Taxonomy" id="1550906"/>
    <lineage>
        <taxon>Bacteria</taxon>
        <taxon>Pseudomonadati</taxon>
        <taxon>Bacteroidota</taxon>
        <taxon>Flavobacteriia</taxon>
        <taxon>Flavobacteriales</taxon>
        <taxon>Flavobacteriaceae</taxon>
        <taxon>Leeuwenhoekiella</taxon>
    </lineage>
</organism>
<feature type="transmembrane region" description="Helical" evidence="1">
    <location>
        <begin position="12"/>
        <end position="32"/>
    </location>
</feature>
<dbReference type="EMBL" id="QOVK01000002">
    <property type="protein sequence ID" value="RXG25720.1"/>
    <property type="molecule type" value="Genomic_DNA"/>
</dbReference>
<reference evidence="3 4" key="1">
    <citation type="submission" date="2018-07" db="EMBL/GenBank/DDBJ databases">
        <title>Leeuwenhoekiella genomics.</title>
        <authorList>
            <person name="Tahon G."/>
            <person name="Willems A."/>
        </authorList>
    </citation>
    <scope>NUCLEOTIDE SEQUENCE [LARGE SCALE GENOMIC DNA]</scope>
    <source>
        <strain evidence="3 4">LMG 29608</strain>
    </source>
</reference>